<comment type="caution">
    <text evidence="3">The sequence shown here is derived from an EMBL/GenBank/DDBJ whole genome shotgun (WGS) entry which is preliminary data.</text>
</comment>
<feature type="transmembrane region" description="Helical" evidence="2">
    <location>
        <begin position="95"/>
        <end position="114"/>
    </location>
</feature>
<name>A0ABP5CK97_9MICO</name>
<keyword evidence="4" id="KW-1185">Reference proteome</keyword>
<feature type="transmembrane region" description="Helical" evidence="2">
    <location>
        <begin position="134"/>
        <end position="155"/>
    </location>
</feature>
<reference evidence="4" key="1">
    <citation type="journal article" date="2019" name="Int. J. Syst. Evol. Microbiol.">
        <title>The Global Catalogue of Microorganisms (GCM) 10K type strain sequencing project: providing services to taxonomists for standard genome sequencing and annotation.</title>
        <authorList>
            <consortium name="The Broad Institute Genomics Platform"/>
            <consortium name="The Broad Institute Genome Sequencing Center for Infectious Disease"/>
            <person name="Wu L."/>
            <person name="Ma J."/>
        </authorList>
    </citation>
    <scope>NUCLEOTIDE SEQUENCE [LARGE SCALE GENOMIC DNA]</scope>
    <source>
        <strain evidence="4">JCM 13584</strain>
    </source>
</reference>
<evidence type="ECO:0000313" key="3">
    <source>
        <dbReference type="EMBL" id="GAA1965179.1"/>
    </source>
</evidence>
<keyword evidence="2" id="KW-1133">Transmembrane helix</keyword>
<dbReference type="RefSeq" id="WP_157415592.1">
    <property type="nucleotide sequence ID" value="NZ_BAAAMK010000010.1"/>
</dbReference>
<evidence type="ECO:0000256" key="2">
    <source>
        <dbReference type="SAM" id="Phobius"/>
    </source>
</evidence>
<feature type="region of interest" description="Disordered" evidence="1">
    <location>
        <begin position="1"/>
        <end position="26"/>
    </location>
</feature>
<sequence>MTENTSRPGAEHLDDATDVIDTDAATEAFATTPVPSPTAAPVSPAAPASPAVEPALFLPPADPAASGDEVDSVYAAASVTAANEPAPKPTVRWGALVWALIFGGSAALTLWILVDPARRLAADAWITGLNPLAASLYALIAVGVVVAMFGIVGLIRRGERARRTPASAR</sequence>
<dbReference type="EMBL" id="BAAAMK010000010">
    <property type="protein sequence ID" value="GAA1965179.1"/>
    <property type="molecule type" value="Genomic_DNA"/>
</dbReference>
<proteinExistence type="predicted"/>
<gene>
    <name evidence="3" type="ORF">GCM10009717_35040</name>
</gene>
<organism evidence="3 4">
    <name type="scientific">Agromyces allii</name>
    <dbReference type="NCBI Taxonomy" id="393607"/>
    <lineage>
        <taxon>Bacteria</taxon>
        <taxon>Bacillati</taxon>
        <taxon>Actinomycetota</taxon>
        <taxon>Actinomycetes</taxon>
        <taxon>Micrococcales</taxon>
        <taxon>Microbacteriaceae</taxon>
        <taxon>Agromyces</taxon>
    </lineage>
</organism>
<evidence type="ECO:0000256" key="1">
    <source>
        <dbReference type="SAM" id="MobiDB-lite"/>
    </source>
</evidence>
<keyword evidence="2" id="KW-0472">Membrane</keyword>
<protein>
    <submittedName>
        <fullName evidence="3">Uncharacterized protein</fullName>
    </submittedName>
</protein>
<keyword evidence="2" id="KW-0812">Transmembrane</keyword>
<dbReference type="Proteomes" id="UP001499954">
    <property type="component" value="Unassembled WGS sequence"/>
</dbReference>
<evidence type="ECO:0000313" key="4">
    <source>
        <dbReference type="Proteomes" id="UP001499954"/>
    </source>
</evidence>
<accession>A0ABP5CK97</accession>